<dbReference type="PROSITE" id="PS01039">
    <property type="entry name" value="SBP_BACTERIAL_3"/>
    <property type="match status" value="1"/>
</dbReference>
<dbReference type="InterPro" id="IPR001320">
    <property type="entry name" value="Iontro_rcpt_C"/>
</dbReference>
<protein>
    <recommendedName>
        <fullName evidence="10">Solute-binding protein family 3/N-terminal domain-containing protein</fullName>
    </recommendedName>
</protein>
<dbReference type="Pfam" id="PF00497">
    <property type="entry name" value="SBP_bac_3"/>
    <property type="match status" value="1"/>
</dbReference>
<evidence type="ECO:0008006" key="10">
    <source>
        <dbReference type="Google" id="ProtNLM"/>
    </source>
</evidence>
<feature type="domain" description="Ionotropic glutamate receptor C-terminal" evidence="7">
    <location>
        <begin position="42"/>
        <end position="259"/>
    </location>
</feature>
<evidence type="ECO:0000313" key="8">
    <source>
        <dbReference type="EMBL" id="EHI58296.1"/>
    </source>
</evidence>
<dbReference type="GO" id="GO:0030313">
    <property type="term" value="C:cell envelope"/>
    <property type="evidence" value="ECO:0007669"/>
    <property type="project" value="UniProtKB-SubCell"/>
</dbReference>
<feature type="signal peptide" evidence="5">
    <location>
        <begin position="1"/>
        <end position="23"/>
    </location>
</feature>
<dbReference type="PROSITE" id="PS51257">
    <property type="entry name" value="PROKAR_LIPOPROTEIN"/>
    <property type="match status" value="1"/>
</dbReference>
<comment type="caution">
    <text evidence="8">The sequence shown here is derived from an EMBL/GenBank/DDBJ whole genome shotgun (WGS) entry which is preliminary data.</text>
</comment>
<feature type="domain" description="Solute-binding protein family 3/N-terminal" evidence="6">
    <location>
        <begin position="42"/>
        <end position="260"/>
    </location>
</feature>
<dbReference type="InterPro" id="IPR018313">
    <property type="entry name" value="SBP_3_CS"/>
</dbReference>
<dbReference type="SMART" id="SM00079">
    <property type="entry name" value="PBPe"/>
    <property type="match status" value="1"/>
</dbReference>
<dbReference type="GO" id="GO:0016020">
    <property type="term" value="C:membrane"/>
    <property type="evidence" value="ECO:0007669"/>
    <property type="project" value="InterPro"/>
</dbReference>
<dbReference type="SUPFAM" id="SSF53850">
    <property type="entry name" value="Periplasmic binding protein-like II"/>
    <property type="match status" value="1"/>
</dbReference>
<dbReference type="PATRIC" id="fig|742737.3.peg.3735"/>
<dbReference type="InterPro" id="IPR001638">
    <property type="entry name" value="Solute-binding_3/MltF_N"/>
</dbReference>
<proteinExistence type="inferred from homology"/>
<evidence type="ECO:0000256" key="4">
    <source>
        <dbReference type="RuleBase" id="RU003744"/>
    </source>
</evidence>
<keyword evidence="3 5" id="KW-0732">Signal</keyword>
<organism evidence="8 9">
    <name type="scientific">Hungatella hathewayi WAL-18680</name>
    <dbReference type="NCBI Taxonomy" id="742737"/>
    <lineage>
        <taxon>Bacteria</taxon>
        <taxon>Bacillati</taxon>
        <taxon>Bacillota</taxon>
        <taxon>Clostridia</taxon>
        <taxon>Lachnospirales</taxon>
        <taxon>Lachnospiraceae</taxon>
        <taxon>Hungatella</taxon>
    </lineage>
</organism>
<dbReference type="SMART" id="SM00062">
    <property type="entry name" value="PBPb"/>
    <property type="match status" value="1"/>
</dbReference>
<dbReference type="PANTHER" id="PTHR35936">
    <property type="entry name" value="MEMBRANE-BOUND LYTIC MUREIN TRANSGLYCOSYLASE F"/>
    <property type="match status" value="1"/>
</dbReference>
<evidence type="ECO:0000256" key="2">
    <source>
        <dbReference type="ARBA" id="ARBA00010333"/>
    </source>
</evidence>
<evidence type="ECO:0000256" key="3">
    <source>
        <dbReference type="ARBA" id="ARBA00022729"/>
    </source>
</evidence>
<feature type="chain" id="PRO_5003478692" description="Solute-binding protein family 3/N-terminal domain-containing protein" evidence="5">
    <location>
        <begin position="24"/>
        <end position="260"/>
    </location>
</feature>
<dbReference type="AlphaFoldDB" id="G5IJS6"/>
<evidence type="ECO:0000256" key="5">
    <source>
        <dbReference type="SAM" id="SignalP"/>
    </source>
</evidence>
<dbReference type="HOGENOM" id="CLU_019602_18_2_9"/>
<evidence type="ECO:0000256" key="1">
    <source>
        <dbReference type="ARBA" id="ARBA00004196"/>
    </source>
</evidence>
<gene>
    <name evidence="8" type="ORF">HMPREF9473_03754</name>
</gene>
<dbReference type="CDD" id="cd13624">
    <property type="entry name" value="PBP2_Arg_Lys_His"/>
    <property type="match status" value="1"/>
</dbReference>
<accession>G5IJS6</accession>
<dbReference type="Proteomes" id="UP000005384">
    <property type="component" value="Unassembled WGS sequence"/>
</dbReference>
<evidence type="ECO:0000313" key="9">
    <source>
        <dbReference type="Proteomes" id="UP000005384"/>
    </source>
</evidence>
<reference evidence="8 9" key="1">
    <citation type="submission" date="2011-08" db="EMBL/GenBank/DDBJ databases">
        <title>The Genome Sequence of Clostridium hathewayi WAL-18680.</title>
        <authorList>
            <consortium name="The Broad Institute Genome Sequencing Platform"/>
            <person name="Earl A."/>
            <person name="Ward D."/>
            <person name="Feldgarden M."/>
            <person name="Gevers D."/>
            <person name="Finegold S.M."/>
            <person name="Summanen P.H."/>
            <person name="Molitoris D.R."/>
            <person name="Song M."/>
            <person name="Daigneault M."/>
            <person name="Allen-Vercoe E."/>
            <person name="Young S.K."/>
            <person name="Zeng Q."/>
            <person name="Gargeya S."/>
            <person name="Fitzgerald M."/>
            <person name="Haas B."/>
            <person name="Abouelleil A."/>
            <person name="Alvarado L."/>
            <person name="Arachchi H.M."/>
            <person name="Berlin A."/>
            <person name="Brown A."/>
            <person name="Chapman S.B."/>
            <person name="Chen Z."/>
            <person name="Dunbar C."/>
            <person name="Freedman E."/>
            <person name="Gearin G."/>
            <person name="Gellesch M."/>
            <person name="Goldberg J."/>
            <person name="Griggs A."/>
            <person name="Gujja S."/>
            <person name="Heiman D."/>
            <person name="Howarth C."/>
            <person name="Larson L."/>
            <person name="Lui A."/>
            <person name="MacDonald P.J.P."/>
            <person name="Montmayeur A."/>
            <person name="Murphy C."/>
            <person name="Neiman D."/>
            <person name="Pearson M."/>
            <person name="Priest M."/>
            <person name="Roberts A."/>
            <person name="Saif S."/>
            <person name="Shea T."/>
            <person name="Shenoy N."/>
            <person name="Sisk P."/>
            <person name="Stolte C."/>
            <person name="Sykes S."/>
            <person name="Wortman J."/>
            <person name="Nusbaum C."/>
            <person name="Birren B."/>
        </authorList>
    </citation>
    <scope>NUCLEOTIDE SEQUENCE [LARGE SCALE GENOMIC DNA]</scope>
    <source>
        <strain evidence="8 9">WAL-18680</strain>
    </source>
</reference>
<dbReference type="Gene3D" id="3.40.190.10">
    <property type="entry name" value="Periplasmic binding protein-like II"/>
    <property type="match status" value="2"/>
</dbReference>
<dbReference type="PANTHER" id="PTHR35936:SF17">
    <property type="entry name" value="ARGININE-BINDING EXTRACELLULAR PROTEIN ARTP"/>
    <property type="match status" value="1"/>
</dbReference>
<comment type="subcellular location">
    <subcellularLocation>
        <location evidence="1">Cell envelope</location>
    </subcellularLocation>
</comment>
<comment type="similarity">
    <text evidence="2 4">Belongs to the bacterial solute-binding protein 3 family.</text>
</comment>
<sequence>MMKRKVMAIAMAACMAVAMTACGSSKTDETTAAANNEAAGGVLTMATNAEFPPYEYHDGGEIVGIDVEIARAIAEKMGMTLEVEDIAFDSIIPEIQSGKADIGVAGMTVDEDRLQNVDFSDPYTTSSQVIIVQNDSEIAGPDDLAGKAIGVQLGTTGDIYASDYEEQGSTVERYSKGFEAVQAMMQGKIDAVVIDQEPAKVFVSENEGIKILDEALTVEEYAIAIKKGNTELVEKVNSALAELKDSGELQKIIDKYISAN</sequence>
<name>G5IJS6_9FIRM</name>
<evidence type="ECO:0000259" key="7">
    <source>
        <dbReference type="SMART" id="SM00079"/>
    </source>
</evidence>
<evidence type="ECO:0000259" key="6">
    <source>
        <dbReference type="SMART" id="SM00062"/>
    </source>
</evidence>
<dbReference type="GO" id="GO:0015276">
    <property type="term" value="F:ligand-gated monoatomic ion channel activity"/>
    <property type="evidence" value="ECO:0007669"/>
    <property type="project" value="InterPro"/>
</dbReference>
<keyword evidence="9" id="KW-1185">Reference proteome</keyword>
<dbReference type="EMBL" id="ADLN01000104">
    <property type="protein sequence ID" value="EHI58296.1"/>
    <property type="molecule type" value="Genomic_DNA"/>
</dbReference>